<evidence type="ECO:0000313" key="1">
    <source>
        <dbReference type="EMBL" id="KAJ0088712.1"/>
    </source>
</evidence>
<organism evidence="1 2">
    <name type="scientific">Pistacia atlantica</name>
    <dbReference type="NCBI Taxonomy" id="434234"/>
    <lineage>
        <taxon>Eukaryota</taxon>
        <taxon>Viridiplantae</taxon>
        <taxon>Streptophyta</taxon>
        <taxon>Embryophyta</taxon>
        <taxon>Tracheophyta</taxon>
        <taxon>Spermatophyta</taxon>
        <taxon>Magnoliopsida</taxon>
        <taxon>eudicotyledons</taxon>
        <taxon>Gunneridae</taxon>
        <taxon>Pentapetalae</taxon>
        <taxon>rosids</taxon>
        <taxon>malvids</taxon>
        <taxon>Sapindales</taxon>
        <taxon>Anacardiaceae</taxon>
        <taxon>Pistacia</taxon>
    </lineage>
</organism>
<dbReference type="Proteomes" id="UP001164250">
    <property type="component" value="Chromosome 9"/>
</dbReference>
<name>A0ACC1APW8_9ROSI</name>
<evidence type="ECO:0000313" key="2">
    <source>
        <dbReference type="Proteomes" id="UP001164250"/>
    </source>
</evidence>
<gene>
    <name evidence="1" type="ORF">Patl1_31540</name>
</gene>
<accession>A0ACC1APW8</accession>
<protein>
    <submittedName>
        <fullName evidence="1">Uncharacterized protein</fullName>
    </submittedName>
</protein>
<dbReference type="EMBL" id="CM047905">
    <property type="protein sequence ID" value="KAJ0088712.1"/>
    <property type="molecule type" value="Genomic_DNA"/>
</dbReference>
<sequence length="181" mass="21502">MQAEKQQQPWRINIYARSKNFNFRFKATRSLPFPSWNFHRLSILFRIRRYFILRVKSESPDQQRPTLKSRLFRGFERFRARRAKKRSFAAKQTLNLQPPETKSSINHLRRLAHEEPAYIGSLVCWDSCISVSINVCESYKLCYFIKLDHVAEETRLWKKIHGCFGFSSSFNTGFFNGVSSH</sequence>
<reference evidence="2" key="1">
    <citation type="journal article" date="2023" name="G3 (Bethesda)">
        <title>Genome assembly and association tests identify interacting loci associated with vigor, precocity, and sex in interspecific pistachio rootstocks.</title>
        <authorList>
            <person name="Palmer W."/>
            <person name="Jacygrad E."/>
            <person name="Sagayaradj S."/>
            <person name="Cavanaugh K."/>
            <person name="Han R."/>
            <person name="Bertier L."/>
            <person name="Beede B."/>
            <person name="Kafkas S."/>
            <person name="Golino D."/>
            <person name="Preece J."/>
            <person name="Michelmore R."/>
        </authorList>
    </citation>
    <scope>NUCLEOTIDE SEQUENCE [LARGE SCALE GENOMIC DNA]</scope>
</reference>
<keyword evidence="2" id="KW-1185">Reference proteome</keyword>
<comment type="caution">
    <text evidence="1">The sequence shown here is derived from an EMBL/GenBank/DDBJ whole genome shotgun (WGS) entry which is preliminary data.</text>
</comment>
<proteinExistence type="predicted"/>